<comment type="subcellular location">
    <subcellularLocation>
        <location evidence="1">Nucleus</location>
    </subcellularLocation>
</comment>
<evidence type="ECO:0000256" key="6">
    <source>
        <dbReference type="PROSITE-ProRule" id="PRU00035"/>
    </source>
</evidence>
<dbReference type="OrthoDB" id="21648at2759"/>
<evidence type="ECO:0000256" key="1">
    <source>
        <dbReference type="ARBA" id="ARBA00004123"/>
    </source>
</evidence>
<name>A0A6J1T4S4_FRAOC</name>
<dbReference type="GO" id="GO:0006357">
    <property type="term" value="P:regulation of transcription by RNA polymerase II"/>
    <property type="evidence" value="ECO:0007669"/>
    <property type="project" value="TreeGrafter"/>
</dbReference>
<dbReference type="AlphaFoldDB" id="A0A6J1T4S4"/>
<accession>A0A6J1T4S4</accession>
<feature type="compositionally biased region" description="Basic and acidic residues" evidence="7">
    <location>
        <begin position="12"/>
        <end position="25"/>
    </location>
</feature>
<feature type="region of interest" description="Disordered" evidence="7">
    <location>
        <begin position="551"/>
        <end position="576"/>
    </location>
</feature>
<evidence type="ECO:0000256" key="7">
    <source>
        <dbReference type="SAM" id="MobiDB-lite"/>
    </source>
</evidence>
<evidence type="ECO:0000256" key="5">
    <source>
        <dbReference type="ARBA" id="ARBA00023242"/>
    </source>
</evidence>
<feature type="compositionally biased region" description="Basic residues" evidence="7">
    <location>
        <begin position="86"/>
        <end position="118"/>
    </location>
</feature>
<evidence type="ECO:0000256" key="2">
    <source>
        <dbReference type="ARBA" id="ARBA00023015"/>
    </source>
</evidence>
<sequence length="774" mass="85714">MSLKKHKKHKSEKRDRHEDKLHSGGDKPPSLRLILKMSNSTPDNSCDSMGPMVDEETSRLSAASSSHLTSVRDDILNSANASSDRSHKKAKKKKKKKEKDRDKHEKKHKHHHKEKRKRREESSQDDNSVGEESLSEPPAKRVGLDGNQMIDEQMMAVAREVDAAAREPRSCVLRQRQERSALQRLLEYLLKALEKKDPKQLFAWPVTDHIAPGYSSIISQPMDFSTMKQRIDNGIYMSLSQFIDDFKLLCNNAMVYNQPNTIYYKAAKKLLSSGVKMMSPDKLKPLRSVLTYLGDIGREALGFDVGEGFVPSDLIPSGSPSAAVSDVGTEDPLHGEESMEVDIKKKEHKPVISKFEAIPDDLSPEEILEQAKRASQNAAAKLASKKNKTMMGFLRQRKDGTTSLNILVPGDGVDFEKKEKTVLLGSVTGKLTHGTGTILGFREDRRNLAKTVKPLYYGAFGSYAPSHDSTFANLSKDESDLVYQTYGDEAAVQYAESILDFAKDNDYTITMVDNLLDILTHGEHRRTKKNLDDRRKMREEEERMRVILDSAKSHDSVQSSPQIVPTQGTSQTQTHPVSQVSIPPQAMNLDNLNSLSDLGIDISFLEGVETLKKEVEDQRQTQVQLNTTGGLIENLQQVQSDRLSTAPPSHLSQVLQPTVAEQSLVDKITENLTDLAKRVPPAAIVPVAGIRKALGVSPEIQNTSEGVSSTSSGHMHVNEASHSRGPTTASAAAGTSAVPDLETELREFLENETSIGNPVVMHDDQSIDEIFSVS</sequence>
<feature type="compositionally biased region" description="Low complexity" evidence="7">
    <location>
        <begin position="727"/>
        <end position="737"/>
    </location>
</feature>
<proteinExistence type="predicted"/>
<feature type="compositionally biased region" description="Polar residues" evidence="7">
    <location>
        <begin position="59"/>
        <end position="69"/>
    </location>
</feature>
<feature type="compositionally biased region" description="Polar residues" evidence="7">
    <location>
        <begin position="556"/>
        <end position="576"/>
    </location>
</feature>
<dbReference type="KEGG" id="foc:113212220"/>
<dbReference type="RefSeq" id="XP_026286615.1">
    <property type="nucleotide sequence ID" value="XM_026430830.2"/>
</dbReference>
<keyword evidence="3 6" id="KW-0103">Bromodomain</keyword>
<organism evidence="9 10">
    <name type="scientific">Frankliniella occidentalis</name>
    <name type="common">Western flower thrips</name>
    <name type="synonym">Euthrips occidentalis</name>
    <dbReference type="NCBI Taxonomy" id="133901"/>
    <lineage>
        <taxon>Eukaryota</taxon>
        <taxon>Metazoa</taxon>
        <taxon>Ecdysozoa</taxon>
        <taxon>Arthropoda</taxon>
        <taxon>Hexapoda</taxon>
        <taxon>Insecta</taxon>
        <taxon>Pterygota</taxon>
        <taxon>Neoptera</taxon>
        <taxon>Paraneoptera</taxon>
        <taxon>Thysanoptera</taxon>
        <taxon>Terebrantia</taxon>
        <taxon>Thripoidea</taxon>
        <taxon>Thripidae</taxon>
        <taxon>Frankliniella</taxon>
    </lineage>
</organism>
<dbReference type="InterPro" id="IPR036427">
    <property type="entry name" value="Bromodomain-like_sf"/>
</dbReference>
<dbReference type="Proteomes" id="UP000504606">
    <property type="component" value="Unplaced"/>
</dbReference>
<feature type="compositionally biased region" description="Polar residues" evidence="7">
    <location>
        <begin position="701"/>
        <end position="713"/>
    </location>
</feature>
<keyword evidence="2" id="KW-0805">Transcription regulation</keyword>
<evidence type="ECO:0000313" key="10">
    <source>
        <dbReference type="RefSeq" id="XP_026286615.1"/>
    </source>
</evidence>
<dbReference type="InterPro" id="IPR001487">
    <property type="entry name" value="Bromodomain"/>
</dbReference>
<keyword evidence="4" id="KW-0804">Transcription</keyword>
<reference evidence="10" key="1">
    <citation type="submission" date="2025-08" db="UniProtKB">
        <authorList>
            <consortium name="RefSeq"/>
        </authorList>
    </citation>
    <scope>IDENTIFICATION</scope>
    <source>
        <tissue evidence="10">Whole organism</tissue>
    </source>
</reference>
<feature type="region of interest" description="Disordered" evidence="7">
    <location>
        <begin position="701"/>
        <end position="737"/>
    </location>
</feature>
<dbReference type="Gene3D" id="1.20.920.10">
    <property type="entry name" value="Bromodomain-like"/>
    <property type="match status" value="1"/>
</dbReference>
<dbReference type="PANTHER" id="PTHR22881">
    <property type="entry name" value="BROMODOMAIN CONTAINING PROTEIN"/>
    <property type="match status" value="1"/>
</dbReference>
<dbReference type="PANTHER" id="PTHR22881:SF27">
    <property type="entry name" value="BROMODOMAIN CONTAINING 7_9"/>
    <property type="match status" value="1"/>
</dbReference>
<feature type="domain" description="Bromo" evidence="8">
    <location>
        <begin position="194"/>
        <end position="264"/>
    </location>
</feature>
<dbReference type="InterPro" id="IPR051831">
    <property type="entry name" value="Bromodomain_contain_prot"/>
</dbReference>
<feature type="compositionally biased region" description="Basic residues" evidence="7">
    <location>
        <begin position="1"/>
        <end position="11"/>
    </location>
</feature>
<dbReference type="CTD" id="34062"/>
<dbReference type="CDD" id="cd05513">
    <property type="entry name" value="Bromo_brd7_like"/>
    <property type="match status" value="1"/>
</dbReference>
<feature type="region of interest" description="Disordered" evidence="7">
    <location>
        <begin position="1"/>
        <end position="144"/>
    </location>
</feature>
<feature type="compositionally biased region" description="Polar residues" evidence="7">
    <location>
        <begin position="37"/>
        <end position="47"/>
    </location>
</feature>
<dbReference type="GO" id="GO:0005634">
    <property type="term" value="C:nucleus"/>
    <property type="evidence" value="ECO:0007669"/>
    <property type="project" value="UniProtKB-SubCell"/>
</dbReference>
<evidence type="ECO:0000259" key="8">
    <source>
        <dbReference type="PROSITE" id="PS50014"/>
    </source>
</evidence>
<keyword evidence="9" id="KW-1185">Reference proteome</keyword>
<dbReference type="PROSITE" id="PS50014">
    <property type="entry name" value="BROMODOMAIN_2"/>
    <property type="match status" value="1"/>
</dbReference>
<gene>
    <name evidence="10" type="primary">LOC113212220</name>
</gene>
<dbReference type="InterPro" id="IPR021900">
    <property type="entry name" value="DUF3512"/>
</dbReference>
<dbReference type="GeneID" id="113212220"/>
<evidence type="ECO:0000313" key="9">
    <source>
        <dbReference type="Proteomes" id="UP000504606"/>
    </source>
</evidence>
<dbReference type="SUPFAM" id="SSF47370">
    <property type="entry name" value="Bromodomain"/>
    <property type="match status" value="1"/>
</dbReference>
<dbReference type="PRINTS" id="PR00503">
    <property type="entry name" value="BROMODOMAIN"/>
</dbReference>
<keyword evidence="5" id="KW-0539">Nucleus</keyword>
<dbReference type="Pfam" id="PF00439">
    <property type="entry name" value="Bromodomain"/>
    <property type="match status" value="1"/>
</dbReference>
<evidence type="ECO:0000256" key="4">
    <source>
        <dbReference type="ARBA" id="ARBA00023163"/>
    </source>
</evidence>
<dbReference type="Pfam" id="PF12024">
    <property type="entry name" value="DUF3512"/>
    <property type="match status" value="1"/>
</dbReference>
<evidence type="ECO:0000256" key="3">
    <source>
        <dbReference type="ARBA" id="ARBA00023117"/>
    </source>
</evidence>
<protein>
    <submittedName>
        <fullName evidence="10">Bromodomain-containing protein 7</fullName>
    </submittedName>
</protein>
<dbReference type="SMART" id="SM00297">
    <property type="entry name" value="BROMO"/>
    <property type="match status" value="1"/>
</dbReference>